<evidence type="ECO:0000313" key="4">
    <source>
        <dbReference type="Proteomes" id="UP000295794"/>
    </source>
</evidence>
<gene>
    <name evidence="2" type="ORF">EV682_12344</name>
    <name evidence="1" type="ORF">NCTC11159_03736</name>
</gene>
<dbReference type="EMBL" id="SMBT01000023">
    <property type="protein sequence ID" value="TCU81331.1"/>
    <property type="molecule type" value="Genomic_DNA"/>
</dbReference>
<dbReference type="OrthoDB" id="70853at2"/>
<evidence type="ECO:0000313" key="1">
    <source>
        <dbReference type="EMBL" id="STR45187.1"/>
    </source>
</evidence>
<organism evidence="1 3">
    <name type="scientific">Iodobacter fluviatilis</name>
    <dbReference type="NCBI Taxonomy" id="537"/>
    <lineage>
        <taxon>Bacteria</taxon>
        <taxon>Pseudomonadati</taxon>
        <taxon>Pseudomonadota</taxon>
        <taxon>Betaproteobacteria</taxon>
        <taxon>Neisseriales</taxon>
        <taxon>Chitinibacteraceae</taxon>
        <taxon>Iodobacter</taxon>
    </lineage>
</organism>
<reference evidence="1 3" key="1">
    <citation type="submission" date="2018-06" db="EMBL/GenBank/DDBJ databases">
        <authorList>
            <consortium name="Pathogen Informatics"/>
            <person name="Doyle S."/>
        </authorList>
    </citation>
    <scope>NUCLEOTIDE SEQUENCE [LARGE SCALE GENOMIC DNA]</scope>
    <source>
        <strain evidence="1 3">NCTC11159</strain>
    </source>
</reference>
<accession>A0A377SW22</accession>
<keyword evidence="4" id="KW-1185">Reference proteome</keyword>
<protein>
    <submittedName>
        <fullName evidence="1">Uncharacterized protein</fullName>
    </submittedName>
</protein>
<evidence type="ECO:0000313" key="3">
    <source>
        <dbReference type="Proteomes" id="UP000255108"/>
    </source>
</evidence>
<dbReference type="AlphaFoldDB" id="A0A377SW22"/>
<evidence type="ECO:0000313" key="2">
    <source>
        <dbReference type="EMBL" id="TCU81331.1"/>
    </source>
</evidence>
<dbReference type="RefSeq" id="WP_115228878.1">
    <property type="nucleotide sequence ID" value="NZ_CAWOLO010000023.1"/>
</dbReference>
<dbReference type="EMBL" id="UGHR01000003">
    <property type="protein sequence ID" value="STR45187.1"/>
    <property type="molecule type" value="Genomic_DNA"/>
</dbReference>
<dbReference type="Proteomes" id="UP000255108">
    <property type="component" value="Unassembled WGS sequence"/>
</dbReference>
<proteinExistence type="predicted"/>
<reference evidence="2 4" key="2">
    <citation type="submission" date="2019-03" db="EMBL/GenBank/DDBJ databases">
        <title>Genomic Encyclopedia of Type Strains, Phase IV (KMG-IV): sequencing the most valuable type-strain genomes for metagenomic binning, comparative biology and taxonomic classification.</title>
        <authorList>
            <person name="Goeker M."/>
        </authorList>
    </citation>
    <scope>NUCLEOTIDE SEQUENCE [LARGE SCALE GENOMIC DNA]</scope>
    <source>
        <strain evidence="2 4">DSM 3764</strain>
    </source>
</reference>
<dbReference type="Proteomes" id="UP000295794">
    <property type="component" value="Unassembled WGS sequence"/>
</dbReference>
<name>A0A377SW22_9NEIS</name>
<sequence>MDSDEKALWADIENYEFYSKNGWFDLEKFVSLLFWCFYFDFNKDRSKYPDRQHIRDLLVQIMQREMTAKEFNEALTFNDVPGWTPQHPYYCSPKRPLFHMKTMIKYQAEWVAEIGAMVGFPPQDDSPYLSWVNPDWVFVHKFIHGYHDAHWQFHKEWSAENKDRLGYSLTEALALSKRSEVPFEDAIAELKTVEIAKSDALLRIGVAIEQKFYLEAIVLQECLFTNLFLSYLDAKKVKPKSDSLYDVLQEFQKKQIHLKNDDLALVKSVDEWRKQRNLAVHGYVSVRKQDRNKNHSHFMQSSKDAALKGHSLLKEVIAWYENEAKGFLVTSWPATSNTRVMH</sequence>